<proteinExistence type="predicted"/>
<dbReference type="InterPro" id="IPR011992">
    <property type="entry name" value="EF-hand-dom_pair"/>
</dbReference>
<name>A0A6A5AIN4_APHAT</name>
<organism evidence="4 5">
    <name type="scientific">Aphanomyces astaci</name>
    <name type="common">Crayfish plague agent</name>
    <dbReference type="NCBI Taxonomy" id="112090"/>
    <lineage>
        <taxon>Eukaryota</taxon>
        <taxon>Sar</taxon>
        <taxon>Stramenopiles</taxon>
        <taxon>Oomycota</taxon>
        <taxon>Saprolegniomycetes</taxon>
        <taxon>Saprolegniales</taxon>
        <taxon>Verrucalvaceae</taxon>
        <taxon>Aphanomyces</taxon>
    </lineage>
</organism>
<gene>
    <name evidence="4" type="ORF">AaE_006116</name>
</gene>
<dbReference type="EMBL" id="VJMI01011642">
    <property type="protein sequence ID" value="KAF0752226.1"/>
    <property type="molecule type" value="Genomic_DNA"/>
</dbReference>
<evidence type="ECO:0000313" key="4">
    <source>
        <dbReference type="EMBL" id="KAF0752226.1"/>
    </source>
</evidence>
<feature type="compositionally biased region" description="Acidic residues" evidence="2">
    <location>
        <begin position="337"/>
        <end position="346"/>
    </location>
</feature>
<evidence type="ECO:0000259" key="3">
    <source>
        <dbReference type="PROSITE" id="PS50222"/>
    </source>
</evidence>
<feature type="compositionally biased region" description="Polar residues" evidence="2">
    <location>
        <begin position="281"/>
        <end position="291"/>
    </location>
</feature>
<dbReference type="GO" id="GO:0005509">
    <property type="term" value="F:calcium ion binding"/>
    <property type="evidence" value="ECO:0007669"/>
    <property type="project" value="InterPro"/>
</dbReference>
<reference evidence="4 5" key="1">
    <citation type="submission" date="2019-06" db="EMBL/GenBank/DDBJ databases">
        <title>Genomics analysis of Aphanomyces spp. identifies a new class of oomycete effector associated with host adaptation.</title>
        <authorList>
            <person name="Gaulin E."/>
        </authorList>
    </citation>
    <scope>NUCLEOTIDE SEQUENCE [LARGE SCALE GENOMIC DNA]</scope>
    <source>
        <strain evidence="4 5">E</strain>
    </source>
</reference>
<feature type="region of interest" description="Disordered" evidence="2">
    <location>
        <begin position="277"/>
        <end position="370"/>
    </location>
</feature>
<sequence length="370" mass="40280">VFRTPRREFLRSSDDDSTGKTNAASVKAVEFSVLYMAPTQGLVQVSIAQIDGVAVRHGNAYYVEFRVLRNSPWVKSPTTKATSEDKSEDPSLVVWKSHVCRELQYSNFREHMPPTLQLVVYTQDNPSSTWTKLAFGQLNLLQYIASPSQYPTETIPLTCVGKNGSNAKAIAAIGFVPVVVTSQDDAEAKALQLAAGTAAMKMLFQSLGGDEATPLDIATLQAAATNDEKCMHMLAKAADLVGGMDALFAAMDTNKDGKISWEEYLDRMQIVHALADEASTKPATLQPSNPGNDDESQDESDEQLDEEPEAKQTATTLSYQPWRPPIPQQPGRVHDSDNDDDEEIEDMMSLKAAAKTPSPNSAISPMVPGL</sequence>
<dbReference type="PROSITE" id="PS50222">
    <property type="entry name" value="EF_HAND_2"/>
    <property type="match status" value="1"/>
</dbReference>
<protein>
    <recommendedName>
        <fullName evidence="3">EF-hand domain-containing protein</fullName>
    </recommendedName>
</protein>
<feature type="compositionally biased region" description="Acidic residues" evidence="2">
    <location>
        <begin position="292"/>
        <end position="308"/>
    </location>
</feature>
<dbReference type="AlphaFoldDB" id="A0A6A5AIN4"/>
<evidence type="ECO:0000256" key="1">
    <source>
        <dbReference type="ARBA" id="ARBA00022837"/>
    </source>
</evidence>
<feature type="domain" description="EF-hand" evidence="3">
    <location>
        <begin position="239"/>
        <end position="274"/>
    </location>
</feature>
<dbReference type="InterPro" id="IPR018247">
    <property type="entry name" value="EF_Hand_1_Ca_BS"/>
</dbReference>
<dbReference type="Gene3D" id="1.10.238.10">
    <property type="entry name" value="EF-hand"/>
    <property type="match status" value="1"/>
</dbReference>
<keyword evidence="1" id="KW-0106">Calcium</keyword>
<accession>A0A6A5AIN4</accession>
<comment type="caution">
    <text evidence="4">The sequence shown here is derived from an EMBL/GenBank/DDBJ whole genome shotgun (WGS) entry which is preliminary data.</text>
</comment>
<dbReference type="Pfam" id="PF13202">
    <property type="entry name" value="EF-hand_5"/>
    <property type="match status" value="1"/>
</dbReference>
<evidence type="ECO:0000256" key="2">
    <source>
        <dbReference type="SAM" id="MobiDB-lite"/>
    </source>
</evidence>
<evidence type="ECO:0000313" key="5">
    <source>
        <dbReference type="Proteomes" id="UP000469452"/>
    </source>
</evidence>
<dbReference type="PROSITE" id="PS00018">
    <property type="entry name" value="EF_HAND_1"/>
    <property type="match status" value="1"/>
</dbReference>
<feature type="non-terminal residue" evidence="4">
    <location>
        <position position="1"/>
    </location>
</feature>
<dbReference type="Proteomes" id="UP000469452">
    <property type="component" value="Unassembled WGS sequence"/>
</dbReference>
<dbReference type="InterPro" id="IPR002048">
    <property type="entry name" value="EF_hand_dom"/>
</dbReference>
<dbReference type="SUPFAM" id="SSF47473">
    <property type="entry name" value="EF-hand"/>
    <property type="match status" value="1"/>
</dbReference>